<evidence type="ECO:0000256" key="1">
    <source>
        <dbReference type="ARBA" id="ARBA00012162"/>
    </source>
</evidence>
<dbReference type="GO" id="GO:0019354">
    <property type="term" value="P:siroheme biosynthetic process"/>
    <property type="evidence" value="ECO:0007669"/>
    <property type="project" value="TreeGrafter"/>
</dbReference>
<evidence type="ECO:0000259" key="7">
    <source>
        <dbReference type="Pfam" id="PF02602"/>
    </source>
</evidence>
<dbReference type="PANTHER" id="PTHR45790">
    <property type="entry name" value="SIROHEME SYNTHASE-RELATED"/>
    <property type="match status" value="1"/>
</dbReference>
<dbReference type="PANTHER" id="PTHR45790:SF3">
    <property type="entry name" value="S-ADENOSYL-L-METHIONINE-DEPENDENT UROPORPHYRINOGEN III METHYLTRANSFERASE, CHLOROPLASTIC"/>
    <property type="match status" value="1"/>
</dbReference>
<dbReference type="Gene3D" id="3.40.50.10090">
    <property type="match status" value="2"/>
</dbReference>
<evidence type="ECO:0000313" key="8">
    <source>
        <dbReference type="EMBL" id="SFM57692.1"/>
    </source>
</evidence>
<dbReference type="EMBL" id="FOUY01000001">
    <property type="protein sequence ID" value="SFM57692.1"/>
    <property type="molecule type" value="Genomic_DNA"/>
</dbReference>
<dbReference type="InterPro" id="IPR003043">
    <property type="entry name" value="Uropor_MeTrfase_CS"/>
</dbReference>
<dbReference type="InterPro" id="IPR003754">
    <property type="entry name" value="4pyrrol_synth_uPrphyn_synth"/>
</dbReference>
<evidence type="ECO:0000256" key="5">
    <source>
        <dbReference type="ARBA" id="ARBA00023244"/>
    </source>
</evidence>
<dbReference type="STRING" id="260086.SAMN05216207_1001156"/>
<dbReference type="InterPro" id="IPR035996">
    <property type="entry name" value="4pyrrol_Methylase_sf"/>
</dbReference>
<reference evidence="8 9" key="1">
    <citation type="submission" date="2016-10" db="EMBL/GenBank/DDBJ databases">
        <authorList>
            <person name="de Groot N.N."/>
        </authorList>
    </citation>
    <scope>NUCLEOTIDE SEQUENCE [LARGE SCALE GENOMIC DNA]</scope>
    <source>
        <strain evidence="8 9">CGMCC 4.1877</strain>
    </source>
</reference>
<evidence type="ECO:0000256" key="4">
    <source>
        <dbReference type="ARBA" id="ARBA00022691"/>
    </source>
</evidence>
<keyword evidence="2 8" id="KW-0489">Methyltransferase</keyword>
<dbReference type="OrthoDB" id="9815856at2"/>
<proteinExistence type="predicted"/>
<dbReference type="RefSeq" id="WP_093335633.1">
    <property type="nucleotide sequence ID" value="NZ_FOUY01000001.1"/>
</dbReference>
<dbReference type="InterPro" id="IPR014776">
    <property type="entry name" value="4pyrrole_Mease_sub2"/>
</dbReference>
<dbReference type="InterPro" id="IPR036108">
    <property type="entry name" value="4pyrrol_syn_uPrphyn_synt_sf"/>
</dbReference>
<keyword evidence="9" id="KW-1185">Reference proteome</keyword>
<dbReference type="FunFam" id="3.40.50.10090:FF:000001">
    <property type="entry name" value="Bifunctional uroporphyrinogen-III C-methyltransferase/uroporphyrinogen-III synthase"/>
    <property type="match status" value="1"/>
</dbReference>
<dbReference type="Pfam" id="PF02602">
    <property type="entry name" value="HEM4"/>
    <property type="match status" value="1"/>
</dbReference>
<dbReference type="EC" id="2.1.1.107" evidence="1"/>
<dbReference type="CDD" id="cd06578">
    <property type="entry name" value="HemD"/>
    <property type="match status" value="1"/>
</dbReference>
<keyword evidence="4" id="KW-0949">S-adenosyl-L-methionine</keyword>
<evidence type="ECO:0000259" key="6">
    <source>
        <dbReference type="Pfam" id="PF00590"/>
    </source>
</evidence>
<feature type="domain" description="Tetrapyrrole methylase" evidence="6">
    <location>
        <begin position="11"/>
        <end position="203"/>
    </location>
</feature>
<dbReference type="InterPro" id="IPR050161">
    <property type="entry name" value="Siro_Cobalamin_biosynth"/>
</dbReference>
<evidence type="ECO:0000256" key="2">
    <source>
        <dbReference type="ARBA" id="ARBA00022603"/>
    </source>
</evidence>
<accession>A0A1I4RZF6</accession>
<evidence type="ECO:0000256" key="3">
    <source>
        <dbReference type="ARBA" id="ARBA00022679"/>
    </source>
</evidence>
<dbReference type="Gene3D" id="3.30.950.10">
    <property type="entry name" value="Methyltransferase, Cobalt-precorrin-4 Transmethylase, Domain 2"/>
    <property type="match status" value="1"/>
</dbReference>
<dbReference type="Gene3D" id="3.40.1010.10">
    <property type="entry name" value="Cobalt-precorrin-4 Transmethylase, Domain 1"/>
    <property type="match status" value="1"/>
</dbReference>
<dbReference type="AlphaFoldDB" id="A0A1I4RZF6"/>
<dbReference type="PROSITE" id="PS00839">
    <property type="entry name" value="SUMT_1"/>
    <property type="match status" value="1"/>
</dbReference>
<organism evidence="8 9">
    <name type="scientific">Pseudonocardia ammonioxydans</name>
    <dbReference type="NCBI Taxonomy" id="260086"/>
    <lineage>
        <taxon>Bacteria</taxon>
        <taxon>Bacillati</taxon>
        <taxon>Actinomycetota</taxon>
        <taxon>Actinomycetes</taxon>
        <taxon>Pseudonocardiales</taxon>
        <taxon>Pseudonocardiaceae</taxon>
        <taxon>Pseudonocardia</taxon>
    </lineage>
</organism>
<protein>
    <recommendedName>
        <fullName evidence="1">uroporphyrinogen-III C-methyltransferase</fullName>
        <ecNumber evidence="1">2.1.1.107</ecNumber>
    </recommendedName>
</protein>
<dbReference type="GO" id="GO:0032259">
    <property type="term" value="P:methylation"/>
    <property type="evidence" value="ECO:0007669"/>
    <property type="project" value="UniProtKB-KW"/>
</dbReference>
<feature type="domain" description="Tetrapyrrole biosynthesis uroporphyrinogen III synthase" evidence="7">
    <location>
        <begin position="253"/>
        <end position="486"/>
    </location>
</feature>
<dbReference type="SUPFAM" id="SSF69618">
    <property type="entry name" value="HemD-like"/>
    <property type="match status" value="1"/>
</dbReference>
<name>A0A1I4RZF6_PSUAM</name>
<dbReference type="InterPro" id="IPR000878">
    <property type="entry name" value="4pyrrol_Mease"/>
</dbReference>
<gene>
    <name evidence="8" type="ORF">SAMN05216207_1001156</name>
</gene>
<sequence length="513" mass="53115">MTGPANTSGRIAFVGSGPGDPALLTVRAREVLAGSPLVITDPDVPEGILALAADGAEVRPAVGQPADIASDLLGESGQGRSVARLVSGDPLTNDAVVAEAMAVSAADTPFDVVPGVPASTAVPAYAGVALGSAHVEADVRAGVDWAALAASPGPVVLHATGALLGDVAAGLSAQGVPAETAVAITSGGTTSTQKTISSSIGKIAADGGELEGPLVLTVGEAAGRRGELSWWESRALYGWRVLVPRTKDQAGVMSERLRMHGAIPEEVPTIAVEPPRSPAQMERSVKGLVDGRYQWVVFTSTNAVKAVWEKFAEFGLDARAFSGVKIACVGRATAAKVREFGIEPELVPDIDEAQNSTSEGLLEIFPPHDDVLDPVDRVLLPRADIATETLSAGLQERGWEIDDVTAYRTVRAAPPPAPIREAIKTGGFDAVCFTSSSTVRNLVGIAGKPHARTLVACIGPHTAETAREFGLRVDVQPEEARVPTLVDALAAHTAKLRAEGNLPPPKKVKARRR</sequence>
<evidence type="ECO:0000313" key="9">
    <source>
        <dbReference type="Proteomes" id="UP000199614"/>
    </source>
</evidence>
<dbReference type="Proteomes" id="UP000199614">
    <property type="component" value="Unassembled WGS sequence"/>
</dbReference>
<dbReference type="GO" id="GO:0004851">
    <property type="term" value="F:uroporphyrin-III C-methyltransferase activity"/>
    <property type="evidence" value="ECO:0007669"/>
    <property type="project" value="UniProtKB-EC"/>
</dbReference>
<dbReference type="InterPro" id="IPR014777">
    <property type="entry name" value="4pyrrole_Mease_sub1"/>
</dbReference>
<keyword evidence="5" id="KW-0627">Porphyrin biosynthesis</keyword>
<dbReference type="SUPFAM" id="SSF53790">
    <property type="entry name" value="Tetrapyrrole methylase"/>
    <property type="match status" value="1"/>
</dbReference>
<dbReference type="FunFam" id="3.40.50.10090:FF:000002">
    <property type="entry name" value="Bifunctional uroporphyrinogen-III C-methyltransferase/uroporphyrinogen-III synthase"/>
    <property type="match status" value="1"/>
</dbReference>
<dbReference type="Pfam" id="PF00590">
    <property type="entry name" value="TP_methylase"/>
    <property type="match status" value="1"/>
</dbReference>
<keyword evidence="3 8" id="KW-0808">Transferase</keyword>
<dbReference type="GO" id="GO:0004852">
    <property type="term" value="F:uroporphyrinogen-III synthase activity"/>
    <property type="evidence" value="ECO:0007669"/>
    <property type="project" value="InterPro"/>
</dbReference>